<protein>
    <submittedName>
        <fullName evidence="8">Multiple PDZ domain protein-like</fullName>
    </submittedName>
</protein>
<dbReference type="CDD" id="cd06791">
    <property type="entry name" value="PDZ3_MUPP1-like"/>
    <property type="match status" value="1"/>
</dbReference>
<dbReference type="InterPro" id="IPR001478">
    <property type="entry name" value="PDZ"/>
</dbReference>
<dbReference type="Proteomes" id="UP000478052">
    <property type="component" value="Unassembled WGS sequence"/>
</dbReference>
<feature type="compositionally biased region" description="Basic and acidic residues" evidence="6">
    <location>
        <begin position="825"/>
        <end position="838"/>
    </location>
</feature>
<evidence type="ECO:0000256" key="3">
    <source>
        <dbReference type="ARBA" id="ARBA00022737"/>
    </source>
</evidence>
<name>A0A6G0ZBH8_APHCR</name>
<proteinExistence type="predicted"/>
<organism evidence="8 9">
    <name type="scientific">Aphis craccivora</name>
    <name type="common">Cowpea aphid</name>
    <dbReference type="NCBI Taxonomy" id="307492"/>
    <lineage>
        <taxon>Eukaryota</taxon>
        <taxon>Metazoa</taxon>
        <taxon>Ecdysozoa</taxon>
        <taxon>Arthropoda</taxon>
        <taxon>Hexapoda</taxon>
        <taxon>Insecta</taxon>
        <taxon>Pterygota</taxon>
        <taxon>Neoptera</taxon>
        <taxon>Paraneoptera</taxon>
        <taxon>Hemiptera</taxon>
        <taxon>Sternorrhyncha</taxon>
        <taxon>Aphidomorpha</taxon>
        <taxon>Aphidoidea</taxon>
        <taxon>Aphididae</taxon>
        <taxon>Aphidini</taxon>
        <taxon>Aphis</taxon>
        <taxon>Aphis</taxon>
    </lineage>
</organism>
<feature type="compositionally biased region" description="Polar residues" evidence="6">
    <location>
        <begin position="1441"/>
        <end position="1451"/>
    </location>
</feature>
<gene>
    <name evidence="8" type="ORF">FWK35_00002652</name>
</gene>
<accession>A0A6G0ZBH8</accession>
<evidence type="ECO:0000256" key="1">
    <source>
        <dbReference type="ARBA" id="ARBA00004370"/>
    </source>
</evidence>
<dbReference type="SMART" id="SM00228">
    <property type="entry name" value="PDZ"/>
    <property type="match status" value="6"/>
</dbReference>
<evidence type="ECO:0000256" key="2">
    <source>
        <dbReference type="ARBA" id="ARBA00022553"/>
    </source>
</evidence>
<keyword evidence="4" id="KW-0472">Membrane</keyword>
<comment type="subcellular location">
    <subcellularLocation>
        <location evidence="1">Membrane</location>
    </subcellularLocation>
</comment>
<sequence>MPFILIGLKKFYRYFKKNFSEKLKISVVYKQLKKSQNILKIKSCKENANLNNWRSFQILEGKLMENVVTIHKEPCIKFSSVFGHPTFFKTFIDTLKKSKISMKSIWSKTGFAEGGLHEGDQIIAIDGQPLDTNVSHQQAIGILQQARGLVQLVVARPLTPPPLPTSQPSSNMLNTEWAQVEVIELLNDGSGLGFGIIGGRSTGVVVKTILPGGVADRDGRLQSGDHILQIGEVNLRGMGSEQVASVLRQSGSQVRLVVARPIESSAIDIIQNLSCRAPIVPTKMLGDADELDRHLVQHGYPEVATYTPDYFFQNISNENNLIISDNIIPASLPVLTMDMVPPDSITTLPETDSFSVQLKKDTHGLGITIAGYVCEKEELSGIFVKSISEGSAADLCKKIQVNDRIVEVDGTSLQGFTNHEAVEVLRSTGQMVTLRLERYLRGPKFEQLQVAIAASEMKPNTNSATASPSIMSLPRFPITDGESTAEIEVEGESGATVEADMLGEVEDEMAEETDSVENSSLDGELKPETLKKIKNKWTDVIGNNVEIVVGQLKKFSEGGGLGISLEGTVDVENGMEVRPHHYIRSVLPEGPVGKNASLQSGDELLEVNGHRLLGRNHMEVVAILKELPINVRMICARRTDEQQLPHHYLTDISEDRAAFAAKNALGGSLQNLMPATDRLVKAKSDGSLASTGTAGCSESSRLRSRSLEPLTGLAMWSSQPQLIELMKGERGLGFSILDYQDPMNPSETVIVIRSLVPGGVAQNDGRLIPGDRLLRVNDICLENASLDQAVQALKGAPKGVVHIAVAKPLPIPDSSSQVSSPSEQARADESFTQRRGEFYNDVDQESSDDSLEEKKMSNDEDDDEDCYSMYSCPESPIIFDDKTDETFKHICSTDETDNVQDVQEITLTKGSSPLGIDLRRRSFSDHLGLEIENLYGAAERDRRLKIGDVYVSPAQVKSILSRANLLTGHIPVRFVRAEAVKNTCVIRSKTVPNVTLRSPRSPFVEFREIENRLLHKKPHSKISRSKSNDPCLQLAIPAKSKSECVLCTKCHSVQRTKSWNETEPINDVSFENVINYYKVFKTSDKYVCAKFTSDQFIKKLDEKLREETDRLSEFTQSISITSNLNEDEIDNQLKAKTEELERLAEEEAYTSLDKNALRLGSAEFESFDGPPTRIYRFPSTGIGLDRSEGSVLNMTVSGQQSSAPLVPKKWGPQREVIVWRDPNKSLGISIVGGKVDFFNNTDTNNSEAISGIFIKNVLPQSPAGQDGQLKTGDRILEVNGTDVRYANHEQAVAVIRSAGNPVIFLVQSIVCWSQDQYEQSKSSAVIEDSFKVSQQPIKPVNSVKNRISTWQQKSEEHVNEDNFPVRKNSLAFIKTLSSFDRKKSIKSNKSEDSEEDDDNRDNEGRVRIHSGQEIMRSSAGNVKRSKVEIDADPEPEDEYGYTSSEYNFYYE</sequence>
<feature type="domain" description="PDZ" evidence="7">
    <location>
        <begin position="722"/>
        <end position="800"/>
    </location>
</feature>
<dbReference type="SUPFAM" id="SSF50156">
    <property type="entry name" value="PDZ domain-like"/>
    <property type="match status" value="6"/>
</dbReference>
<evidence type="ECO:0000313" key="8">
    <source>
        <dbReference type="EMBL" id="KAF0767994.1"/>
    </source>
</evidence>
<feature type="compositionally biased region" description="Acidic residues" evidence="6">
    <location>
        <begin position="840"/>
        <end position="851"/>
    </location>
</feature>
<evidence type="ECO:0000313" key="9">
    <source>
        <dbReference type="Proteomes" id="UP000478052"/>
    </source>
</evidence>
<dbReference type="OrthoDB" id="6022242at2759"/>
<dbReference type="EMBL" id="VUJU01000856">
    <property type="protein sequence ID" value="KAF0767994.1"/>
    <property type="molecule type" value="Genomic_DNA"/>
</dbReference>
<evidence type="ECO:0000256" key="4">
    <source>
        <dbReference type="ARBA" id="ARBA00023136"/>
    </source>
</evidence>
<feature type="region of interest" description="Disordered" evidence="6">
    <location>
        <begin position="1383"/>
        <end position="1451"/>
    </location>
</feature>
<feature type="domain" description="PDZ" evidence="7">
    <location>
        <begin position="1215"/>
        <end position="1310"/>
    </location>
</feature>
<comment type="caution">
    <text evidence="8">The sequence shown here is derived from an EMBL/GenBank/DDBJ whole genome shotgun (WGS) entry which is preliminary data.</text>
</comment>
<feature type="region of interest" description="Disordered" evidence="6">
    <location>
        <begin position="811"/>
        <end position="866"/>
    </location>
</feature>
<reference evidence="8 9" key="1">
    <citation type="submission" date="2019-08" db="EMBL/GenBank/DDBJ databases">
        <title>Whole genome of Aphis craccivora.</title>
        <authorList>
            <person name="Voronova N.V."/>
            <person name="Shulinski R.S."/>
            <person name="Bandarenka Y.V."/>
            <person name="Zhorov D.G."/>
            <person name="Warner D."/>
        </authorList>
    </citation>
    <scope>NUCLEOTIDE SEQUENCE [LARGE SCALE GENOMIC DNA]</scope>
    <source>
        <strain evidence="8">180601</strain>
        <tissue evidence="8">Whole Body</tissue>
    </source>
</reference>
<evidence type="ECO:0000259" key="7">
    <source>
        <dbReference type="PROSITE" id="PS50106"/>
    </source>
</evidence>
<dbReference type="PROSITE" id="PS50106">
    <property type="entry name" value="PDZ"/>
    <property type="match status" value="6"/>
</dbReference>
<dbReference type="InterPro" id="IPR036034">
    <property type="entry name" value="PDZ_sf"/>
</dbReference>
<dbReference type="Pfam" id="PF00595">
    <property type="entry name" value="PDZ"/>
    <property type="match status" value="6"/>
</dbReference>
<dbReference type="PANTHER" id="PTHR19964">
    <property type="entry name" value="MULTIPLE PDZ DOMAIN PROTEIN"/>
    <property type="match status" value="1"/>
</dbReference>
<keyword evidence="3" id="KW-0677">Repeat</keyword>
<dbReference type="CDD" id="cd06669">
    <property type="entry name" value="PDZ5_MUPP1-like"/>
    <property type="match status" value="1"/>
</dbReference>
<dbReference type="FunFam" id="2.30.42.10:FF:000070">
    <property type="entry name" value="Multiple PDZ domain protein"/>
    <property type="match status" value="1"/>
</dbReference>
<evidence type="ECO:0000256" key="6">
    <source>
        <dbReference type="SAM" id="MobiDB-lite"/>
    </source>
</evidence>
<evidence type="ECO:0000256" key="5">
    <source>
        <dbReference type="SAM" id="Coils"/>
    </source>
</evidence>
<keyword evidence="2" id="KW-0597">Phosphoprotein</keyword>
<dbReference type="CDD" id="cd06668">
    <property type="entry name" value="PDZ4_MUPP1-like"/>
    <property type="match status" value="1"/>
</dbReference>
<dbReference type="FunFam" id="2.30.42.10:FF:000125">
    <property type="entry name" value="PATJ, crumbs cell polarity complex component"/>
    <property type="match status" value="1"/>
</dbReference>
<feature type="domain" description="PDZ" evidence="7">
    <location>
        <begin position="355"/>
        <end position="440"/>
    </location>
</feature>
<dbReference type="CDD" id="cd06671">
    <property type="entry name" value="PDZ7_MUPP1-PD6_PATJ-like"/>
    <property type="match status" value="1"/>
</dbReference>
<dbReference type="PANTHER" id="PTHR19964:SF92">
    <property type="entry name" value="PATJ HOMOLOG"/>
    <property type="match status" value="1"/>
</dbReference>
<dbReference type="Gene3D" id="2.30.42.10">
    <property type="match status" value="6"/>
</dbReference>
<keyword evidence="5" id="KW-0175">Coiled coil</keyword>
<dbReference type="InterPro" id="IPR051342">
    <property type="entry name" value="PDZ_scaffold"/>
</dbReference>
<dbReference type="GO" id="GO:0016020">
    <property type="term" value="C:membrane"/>
    <property type="evidence" value="ECO:0007669"/>
    <property type="project" value="UniProtKB-SubCell"/>
</dbReference>
<feature type="domain" description="PDZ" evidence="7">
    <location>
        <begin position="113"/>
        <end position="158"/>
    </location>
</feature>
<dbReference type="CDD" id="cd06667">
    <property type="entry name" value="PDZ2_MUPP1-like"/>
    <property type="match status" value="1"/>
</dbReference>
<feature type="domain" description="PDZ" evidence="7">
    <location>
        <begin position="182"/>
        <end position="262"/>
    </location>
</feature>
<feature type="compositionally biased region" description="Acidic residues" evidence="6">
    <location>
        <begin position="1430"/>
        <end position="1439"/>
    </location>
</feature>
<feature type="domain" description="PDZ" evidence="7">
    <location>
        <begin position="549"/>
        <end position="639"/>
    </location>
</feature>
<keyword evidence="9" id="KW-1185">Reference proteome</keyword>
<feature type="coiled-coil region" evidence="5">
    <location>
        <begin position="1097"/>
        <end position="1146"/>
    </location>
</feature>